<evidence type="ECO:0000313" key="1">
    <source>
        <dbReference type="EMBL" id="SHG79373.1"/>
    </source>
</evidence>
<gene>
    <name evidence="1" type="ORF">SAMN02745129_0731</name>
</gene>
<evidence type="ECO:0000313" key="2">
    <source>
        <dbReference type="Proteomes" id="UP000184268"/>
    </source>
</evidence>
<dbReference type="InterPro" id="IPR029062">
    <property type="entry name" value="Class_I_gatase-like"/>
</dbReference>
<dbReference type="EMBL" id="FQXG01000001">
    <property type="protein sequence ID" value="SHG79373.1"/>
    <property type="molecule type" value="Genomic_DNA"/>
</dbReference>
<reference evidence="1 2" key="1">
    <citation type="submission" date="2016-11" db="EMBL/GenBank/DDBJ databases">
        <authorList>
            <person name="Jaros S."/>
            <person name="Januszkiewicz K."/>
            <person name="Wedrychowicz H."/>
        </authorList>
    </citation>
    <scope>NUCLEOTIDE SEQUENCE [LARGE SCALE GENOMIC DNA]</scope>
    <source>
        <strain evidence="1 2">DSM 16917</strain>
    </source>
</reference>
<dbReference type="SUPFAM" id="SSF52317">
    <property type="entry name" value="Class I glutamine amidotransferase-like"/>
    <property type="match status" value="1"/>
</dbReference>
<proteinExistence type="predicted"/>
<dbReference type="RefSeq" id="WP_067654111.1">
    <property type="nucleotide sequence ID" value="NZ_FQXG01000001.1"/>
</dbReference>
<dbReference type="Proteomes" id="UP000184268">
    <property type="component" value="Unassembled WGS sequence"/>
</dbReference>
<sequence length="506" mass="56043">MFDIERPKLDNFISRFRECTPRILVVTDGPLDEKDDPFGLSHFIEVLSATQIHGMTPDVVYRHRESNQVFNDLSINTFDVVFLFGFNPTSSPLSSDALTRIKRFMQSGGGLFATGDHEDLGTGMCGDIPRVRSMRYWAKSETPDGADSSRITTNLPGNDGVYVFEDQEDTHPQRLYPNYAVGTDSLLVLLPGNQSPARAVHPLIRFGGASTLHVYPDHPHEGECRIPEDLSTTFELDGEMEREWPGSGFVFNRPRPRAVAYSMSAGNGFTFSPDKSAVVPRSFIALAAYDGHHADVGRVVTDSTWHHYVNINLKGMRPGNISNSDMRAIEAFWSNMASWLMPKKTRLCLWPLLVVTTLLEHPILEEIKIPELSLERTGELITLGEQIVDAVDESPGSVASDLVADVMAQFGRNQSEPGIEEEEFDAKLATKVSCAIIGAHFTQLVAAMADDAKDFDEQDIHLIAASMGPKLVDAIFAEERAKVERYVKQLERTANLFAQPLGASEA</sequence>
<keyword evidence="2" id="KW-1185">Reference proteome</keyword>
<accession>A0A1M5MRG0</accession>
<name>A0A1M5MRG0_9GAMM</name>
<dbReference type="STRING" id="299255.SAMN02745129_0731"/>
<dbReference type="OrthoDB" id="5937513at2"/>
<organism evidence="1 2">
    <name type="scientific">Ferrimonas marina</name>
    <dbReference type="NCBI Taxonomy" id="299255"/>
    <lineage>
        <taxon>Bacteria</taxon>
        <taxon>Pseudomonadati</taxon>
        <taxon>Pseudomonadota</taxon>
        <taxon>Gammaproteobacteria</taxon>
        <taxon>Alteromonadales</taxon>
        <taxon>Ferrimonadaceae</taxon>
        <taxon>Ferrimonas</taxon>
    </lineage>
</organism>
<protein>
    <submittedName>
        <fullName evidence="1">Uncharacterized protein</fullName>
    </submittedName>
</protein>
<dbReference type="AlphaFoldDB" id="A0A1M5MRG0"/>